<sequence>VLEVRVTPNARRNDVRYEDGTIRIRVGAAPEDGRATEAARRALAKALGLRRPAVTLEAGATSRTKRFRVAGLNEVTARQRLAG</sequence>
<dbReference type="SUPFAM" id="SSF69786">
    <property type="entry name" value="YggU-like"/>
    <property type="match status" value="1"/>
</dbReference>
<dbReference type="PANTHER" id="PTHR13420:SF7">
    <property type="entry name" value="UPF0235 PROTEIN C15ORF40"/>
    <property type="match status" value="1"/>
</dbReference>
<gene>
    <name evidence="2" type="ORF">METZ01_LOCUS116760</name>
</gene>
<feature type="non-terminal residue" evidence="2">
    <location>
        <position position="1"/>
    </location>
</feature>
<dbReference type="Gene3D" id="3.30.1200.10">
    <property type="entry name" value="YggU-like"/>
    <property type="match status" value="1"/>
</dbReference>
<dbReference type="Pfam" id="PF02594">
    <property type="entry name" value="DUF167"/>
    <property type="match status" value="1"/>
</dbReference>
<dbReference type="SMART" id="SM01152">
    <property type="entry name" value="DUF167"/>
    <property type="match status" value="1"/>
</dbReference>
<protein>
    <submittedName>
        <fullName evidence="2">Uncharacterized protein</fullName>
    </submittedName>
</protein>
<accession>A0A381XGN5</accession>
<dbReference type="PANTHER" id="PTHR13420">
    <property type="entry name" value="UPF0235 PROTEIN C15ORF40"/>
    <property type="match status" value="1"/>
</dbReference>
<name>A0A381XGN5_9ZZZZ</name>
<dbReference type="GO" id="GO:0005737">
    <property type="term" value="C:cytoplasm"/>
    <property type="evidence" value="ECO:0007669"/>
    <property type="project" value="TreeGrafter"/>
</dbReference>
<comment type="similarity">
    <text evidence="1">Belongs to the UPF0235 family.</text>
</comment>
<dbReference type="EMBL" id="UINC01015117">
    <property type="protein sequence ID" value="SVA63906.1"/>
    <property type="molecule type" value="Genomic_DNA"/>
</dbReference>
<reference evidence="2" key="1">
    <citation type="submission" date="2018-05" db="EMBL/GenBank/DDBJ databases">
        <authorList>
            <person name="Lanie J.A."/>
            <person name="Ng W.-L."/>
            <person name="Kazmierczak K.M."/>
            <person name="Andrzejewski T.M."/>
            <person name="Davidsen T.M."/>
            <person name="Wayne K.J."/>
            <person name="Tettelin H."/>
            <person name="Glass J.I."/>
            <person name="Rusch D."/>
            <person name="Podicherti R."/>
            <person name="Tsui H.-C.T."/>
            <person name="Winkler M.E."/>
        </authorList>
    </citation>
    <scope>NUCLEOTIDE SEQUENCE</scope>
</reference>
<dbReference type="AlphaFoldDB" id="A0A381XGN5"/>
<evidence type="ECO:0000313" key="2">
    <source>
        <dbReference type="EMBL" id="SVA63906.1"/>
    </source>
</evidence>
<dbReference type="NCBIfam" id="TIGR00251">
    <property type="entry name" value="DUF167 family protein"/>
    <property type="match status" value="1"/>
</dbReference>
<evidence type="ECO:0000256" key="1">
    <source>
        <dbReference type="ARBA" id="ARBA00010364"/>
    </source>
</evidence>
<organism evidence="2">
    <name type="scientific">marine metagenome</name>
    <dbReference type="NCBI Taxonomy" id="408172"/>
    <lineage>
        <taxon>unclassified sequences</taxon>
        <taxon>metagenomes</taxon>
        <taxon>ecological metagenomes</taxon>
    </lineage>
</organism>
<dbReference type="InterPro" id="IPR036591">
    <property type="entry name" value="YggU-like_sf"/>
</dbReference>
<dbReference type="HAMAP" id="MF_00634">
    <property type="entry name" value="UPF0235"/>
    <property type="match status" value="1"/>
</dbReference>
<dbReference type="InterPro" id="IPR003746">
    <property type="entry name" value="DUF167"/>
</dbReference>
<proteinExistence type="inferred from homology"/>